<feature type="compositionally biased region" description="Polar residues" evidence="1">
    <location>
        <begin position="1199"/>
        <end position="1210"/>
    </location>
</feature>
<dbReference type="Pfam" id="PF00850">
    <property type="entry name" value="Hist_deacetyl"/>
    <property type="match status" value="1"/>
</dbReference>
<accession>A0AA39R064</accession>
<dbReference type="AlphaFoldDB" id="A0AA39R064"/>
<feature type="region of interest" description="Disordered" evidence="1">
    <location>
        <begin position="44"/>
        <end position="155"/>
    </location>
</feature>
<feature type="compositionally biased region" description="Pro residues" evidence="1">
    <location>
        <begin position="140"/>
        <end position="152"/>
    </location>
</feature>
<feature type="region of interest" description="Disordered" evidence="1">
    <location>
        <begin position="1168"/>
        <end position="1233"/>
    </location>
</feature>
<dbReference type="GO" id="GO:0004407">
    <property type="term" value="F:histone deacetylase activity"/>
    <property type="evidence" value="ECO:0007669"/>
    <property type="project" value="TreeGrafter"/>
</dbReference>
<feature type="region of interest" description="Disordered" evidence="1">
    <location>
        <begin position="884"/>
        <end position="929"/>
    </location>
</feature>
<proteinExistence type="predicted"/>
<dbReference type="CDD" id="cd09998">
    <property type="entry name" value="HDAC_Hos3"/>
    <property type="match status" value="1"/>
</dbReference>
<dbReference type="PANTHER" id="PTHR47558:SF1">
    <property type="entry name" value="HISTONE DEACETYLASE HOS3"/>
    <property type="match status" value="1"/>
</dbReference>
<feature type="compositionally biased region" description="Polar residues" evidence="1">
    <location>
        <begin position="80"/>
        <end position="95"/>
    </location>
</feature>
<feature type="compositionally biased region" description="Low complexity" evidence="1">
    <location>
        <begin position="849"/>
        <end position="859"/>
    </location>
</feature>
<dbReference type="Proteomes" id="UP001166286">
    <property type="component" value="Unassembled WGS sequence"/>
</dbReference>
<feature type="compositionally biased region" description="Basic and acidic residues" evidence="1">
    <location>
        <begin position="1086"/>
        <end position="1095"/>
    </location>
</feature>
<dbReference type="GO" id="GO:0005634">
    <property type="term" value="C:nucleus"/>
    <property type="evidence" value="ECO:0007669"/>
    <property type="project" value="TreeGrafter"/>
</dbReference>
<feature type="compositionally biased region" description="Polar residues" evidence="1">
    <location>
        <begin position="920"/>
        <end position="929"/>
    </location>
</feature>
<feature type="region of interest" description="Disordered" evidence="1">
    <location>
        <begin position="830"/>
        <end position="872"/>
    </location>
</feature>
<dbReference type="EMBL" id="JAFEKC020000013">
    <property type="protein sequence ID" value="KAK0511636.1"/>
    <property type="molecule type" value="Genomic_DNA"/>
</dbReference>
<organism evidence="3 4">
    <name type="scientific">Cladonia borealis</name>
    <dbReference type="NCBI Taxonomy" id="184061"/>
    <lineage>
        <taxon>Eukaryota</taxon>
        <taxon>Fungi</taxon>
        <taxon>Dikarya</taxon>
        <taxon>Ascomycota</taxon>
        <taxon>Pezizomycotina</taxon>
        <taxon>Lecanoromycetes</taxon>
        <taxon>OSLEUM clade</taxon>
        <taxon>Lecanoromycetidae</taxon>
        <taxon>Lecanorales</taxon>
        <taxon>Lecanorineae</taxon>
        <taxon>Cladoniaceae</taxon>
        <taxon>Cladonia</taxon>
    </lineage>
</organism>
<dbReference type="InterPro" id="IPR037138">
    <property type="entry name" value="His_deacetylse_dom_sf"/>
</dbReference>
<protein>
    <recommendedName>
        <fullName evidence="2">Histone deacetylase domain-containing protein</fullName>
    </recommendedName>
</protein>
<evidence type="ECO:0000313" key="3">
    <source>
        <dbReference type="EMBL" id="KAK0511636.1"/>
    </source>
</evidence>
<dbReference type="FunFam" id="3.40.800.20:FF:000011">
    <property type="entry name" value="Histone deacetylase HOS3"/>
    <property type="match status" value="1"/>
</dbReference>
<feature type="compositionally biased region" description="Polar residues" evidence="1">
    <location>
        <begin position="61"/>
        <end position="72"/>
    </location>
</feature>
<keyword evidence="4" id="KW-1185">Reference proteome</keyword>
<dbReference type="InterPro" id="IPR023696">
    <property type="entry name" value="Ureohydrolase_dom_sf"/>
</dbReference>
<feature type="region of interest" description="Disordered" evidence="1">
    <location>
        <begin position="1"/>
        <end position="31"/>
    </location>
</feature>
<evidence type="ECO:0000256" key="1">
    <source>
        <dbReference type="SAM" id="MobiDB-lite"/>
    </source>
</evidence>
<dbReference type="SUPFAM" id="SSF52768">
    <property type="entry name" value="Arginase/deacetylase"/>
    <property type="match status" value="1"/>
</dbReference>
<evidence type="ECO:0000313" key="4">
    <source>
        <dbReference type="Proteomes" id="UP001166286"/>
    </source>
</evidence>
<feature type="compositionally biased region" description="Low complexity" evidence="1">
    <location>
        <begin position="905"/>
        <end position="919"/>
    </location>
</feature>
<feature type="compositionally biased region" description="Low complexity" evidence="1">
    <location>
        <begin position="984"/>
        <end position="997"/>
    </location>
</feature>
<feature type="region of interest" description="Disordered" evidence="1">
    <location>
        <begin position="755"/>
        <end position="814"/>
    </location>
</feature>
<feature type="region of interest" description="Disordered" evidence="1">
    <location>
        <begin position="961"/>
        <end position="1135"/>
    </location>
</feature>
<dbReference type="InterPro" id="IPR000286">
    <property type="entry name" value="HDACs"/>
</dbReference>
<dbReference type="InterPro" id="IPR053244">
    <property type="entry name" value="HDAC_HD_type_1"/>
</dbReference>
<gene>
    <name evidence="3" type="ORF">JMJ35_006209</name>
</gene>
<dbReference type="Gene3D" id="3.40.800.20">
    <property type="entry name" value="Histone deacetylase domain"/>
    <property type="match status" value="1"/>
</dbReference>
<evidence type="ECO:0000259" key="2">
    <source>
        <dbReference type="Pfam" id="PF00850"/>
    </source>
</evidence>
<feature type="compositionally biased region" description="Basic and acidic residues" evidence="1">
    <location>
        <begin position="629"/>
        <end position="645"/>
    </location>
</feature>
<feature type="compositionally biased region" description="Polar residues" evidence="1">
    <location>
        <begin position="684"/>
        <end position="693"/>
    </location>
</feature>
<comment type="caution">
    <text evidence="3">The sequence shown here is derived from an EMBL/GenBank/DDBJ whole genome shotgun (WGS) entry which is preliminary data.</text>
</comment>
<feature type="compositionally biased region" description="Basic and acidic residues" evidence="1">
    <location>
        <begin position="755"/>
        <end position="771"/>
    </location>
</feature>
<feature type="domain" description="Histone deacetylase" evidence="2">
    <location>
        <begin position="271"/>
        <end position="599"/>
    </location>
</feature>
<feature type="region of interest" description="Disordered" evidence="1">
    <location>
        <begin position="662"/>
        <end position="732"/>
    </location>
</feature>
<dbReference type="PANTHER" id="PTHR47558">
    <property type="entry name" value="HISTONE DEACETYLASE HOS3"/>
    <property type="match status" value="1"/>
</dbReference>
<feature type="compositionally biased region" description="Basic and acidic residues" evidence="1">
    <location>
        <begin position="964"/>
        <end position="975"/>
    </location>
</feature>
<sequence length="1233" mass="132641">MDESRPGLEHPPSNTIQQSTNSDRATLLNDMQHLSLSTAAATALPPSFPAAPNMASPEYGGNSSSSGVTHLTRSPLRRAPSSTSLGGSDRSTTPTLHKRASLSSLQGSGGGTPPRSPASRRTSSHLASSTGPGLAVRSHLPPPAEESQPPPATAASVAHDFFEKELNIHQSGAGKAEEAQTIVVLQDDCYGHRFSRPRTSKANLNLIVERPERMHASILGLATAYVRLGGRHAEGDAPPHPQKHPSTLPSVPFKIHKTARRLSMRSPAAVAIHGAKWMNELSVMCDAAESKLALSGKELSRPSTVDQINGKTQMERSKLHEGDLYLCSGSLNALEGALGGVCEGIDAVFQDSGPKRAFVCIRPPGHHCSADMPSGFCWLNNIHVGIGHAALTHGLTHAAIIDFDLHHGDGSQSITWAHNSRVSSMPKNTSITKKTAIGYFSLHDINSYPCEMGDEEKVRNASLCIENAHGQNIWNVHLQPWKTEAEFWQLYEERYSVLFDKARTFLRTHSDRLQQAPTHPKPKAAIFLSAGFDASEWESAGMQRHQVNVPTDFYARLTRDIVSIAEEECLGVDGRIISVLEGGYSDRALMSGVLSHLSGLAATPQTSRLSTNANGLGHEMGRKLEGLDLGHDSMHTQSDPRREDVESFDSNWWSPTHLEELEALTRPPAPTVAPKKPRNDGRPTYTSATQSYTAKIVSPPQGRRSISGSGAGPHQQGISPARVPSPPPPEVNWATAAYELSKLLIPSDLETRSCKPEDLNAEASRARRDRYSSVGLPTDAPVVDPKRMQLRDRKAKPSQYVSEDEATPLSRATRRKTIPDVSLLDVELSAAPGNASAPQTSRPARRRSSIASTTSSGTAERGSEFSVGTANGTNIGREQLLIKKSRGAANPRQDAPKVKAVRKQAPISRAPSISSAGSSLENQMTGNQDGIKTPLAVNVEMENEDLDQLASGMKKMSIKLNVPPKHEYEARETKAKAAPRGRPAKPSAPKTTKPVSPIKSKTKPVKGSPPPKPISNEPSIAQQLPPPALDSEPAQGTREPFLEPKLPEQLLQPAAQTPPEQAHTCLILPPEPPATASAHNSIVATSEDRSTHIPDQEQTNPESPEVAPQAAMQQQVLSDFSHPGTPVTAKRTKQELPVFTSTSPISFSKSNTITSDIGQTMYTNGHANQNAKVHSSPPFNGLPAVAGSIDQQMGMPSEPFSSRNSLTGMNVKQEPQDPASIWDVPDTPKPRIP</sequence>
<dbReference type="PRINTS" id="PR01270">
    <property type="entry name" value="HDASUPER"/>
</dbReference>
<feature type="compositionally biased region" description="Polar residues" evidence="1">
    <location>
        <begin position="12"/>
        <end position="24"/>
    </location>
</feature>
<name>A0AA39R064_9LECA</name>
<dbReference type="InterPro" id="IPR023801">
    <property type="entry name" value="His_deacetylse_dom"/>
</dbReference>
<dbReference type="GO" id="GO:0010468">
    <property type="term" value="P:regulation of gene expression"/>
    <property type="evidence" value="ECO:0007669"/>
    <property type="project" value="UniProtKB-ARBA"/>
</dbReference>
<feature type="region of interest" description="Disordered" evidence="1">
    <location>
        <begin position="231"/>
        <end position="250"/>
    </location>
</feature>
<feature type="compositionally biased region" description="Low complexity" evidence="1">
    <location>
        <begin position="1047"/>
        <end position="1062"/>
    </location>
</feature>
<feature type="region of interest" description="Disordered" evidence="1">
    <location>
        <begin position="629"/>
        <end position="648"/>
    </location>
</feature>
<reference evidence="3" key="1">
    <citation type="submission" date="2023-03" db="EMBL/GenBank/DDBJ databases">
        <title>Complete genome of Cladonia borealis.</title>
        <authorList>
            <person name="Park H."/>
        </authorList>
    </citation>
    <scope>NUCLEOTIDE SEQUENCE</scope>
    <source>
        <strain evidence="3">ANT050790</strain>
    </source>
</reference>